<organism evidence="2 3">
    <name type="scientific">Pseudomonas avellanae</name>
    <dbReference type="NCBI Taxonomy" id="46257"/>
    <lineage>
        <taxon>Bacteria</taxon>
        <taxon>Pseudomonadati</taxon>
        <taxon>Pseudomonadota</taxon>
        <taxon>Gammaproteobacteria</taxon>
        <taxon>Pseudomonadales</taxon>
        <taxon>Pseudomonadaceae</taxon>
        <taxon>Pseudomonas</taxon>
    </lineage>
</organism>
<evidence type="ECO:0000313" key="2">
    <source>
        <dbReference type="EMBL" id="RMU27397.1"/>
    </source>
</evidence>
<name>A0A3M5T2X0_9PSED</name>
<dbReference type="Proteomes" id="UP000281514">
    <property type="component" value="Unassembled WGS sequence"/>
</dbReference>
<dbReference type="AlphaFoldDB" id="A0A3M5T2X0"/>
<evidence type="ECO:0000256" key="1">
    <source>
        <dbReference type="SAM" id="MobiDB-lite"/>
    </source>
</evidence>
<gene>
    <name evidence="2" type="ORF">ALP32_02169</name>
</gene>
<feature type="compositionally biased region" description="Basic and acidic residues" evidence="1">
    <location>
        <begin position="384"/>
        <end position="397"/>
    </location>
</feature>
<protein>
    <submittedName>
        <fullName evidence="2">Uncharacterized protein</fullName>
    </submittedName>
</protein>
<reference evidence="2 3" key="1">
    <citation type="submission" date="2018-08" db="EMBL/GenBank/DDBJ databases">
        <title>Recombination of ecologically and evolutionarily significant loci maintains genetic cohesion in the Pseudomonas syringae species complex.</title>
        <authorList>
            <person name="Dillon M."/>
            <person name="Thakur S."/>
            <person name="Almeida R.N.D."/>
            <person name="Weir B.S."/>
            <person name="Guttman D.S."/>
        </authorList>
    </citation>
    <scope>NUCLEOTIDE SEQUENCE [LARGE SCALE GENOMIC DNA]</scope>
    <source>
        <strain evidence="2 3">ICMP 9749</strain>
    </source>
</reference>
<feature type="region of interest" description="Disordered" evidence="1">
    <location>
        <begin position="1"/>
        <end position="43"/>
    </location>
</feature>
<accession>A0A3M5T2X0</accession>
<proteinExistence type="predicted"/>
<comment type="caution">
    <text evidence="2">The sequence shown here is derived from an EMBL/GenBank/DDBJ whole genome shotgun (WGS) entry which is preliminary data.</text>
</comment>
<dbReference type="RefSeq" id="WP_005620905.1">
    <property type="nucleotide sequence ID" value="NZ_BMNO01000031.1"/>
</dbReference>
<feature type="region of interest" description="Disordered" evidence="1">
    <location>
        <begin position="358"/>
        <end position="458"/>
    </location>
</feature>
<sequence>MGVYDTRGNYSPTPRVCQPKKESGKPRPVPPAAEYSWENPPPRTFQDAESQARCLIGIRFLWSNGERLVGCSWGMTQADGKVIQGELDSKSFLGKVIAGREHKVQLHPWFEPKKQLSASRIELKSVLNEILNVERLEADRLKAIQEQRSDAANAFYSGAALGKGVLYGAWGLVKSVAEFSDLINPFDALSNAAVSAWNADVSPGGSWLDSFLEQYSAAQHRELAEALGFDPATISREKMAHAYEIASYVFQDNESQLALGHFAREYVKIQNHESILHFTGGMVFEIVLAALLVYLTGGVGLAARVTAASTRLTPPLKRLGEVLEKLGRDLKIARIHAEGHAEGVGSGSQTVVIDRAKGVVPEPVAAPPKKRKSRNKPPPPLDEAQGRSHTIVERPGREGQYTTHYEDGTVKQYRGSGKDHGPYPRPNVKFNKIDTRPDGSLVPGGLKVRPPTSDEFPR</sequence>
<evidence type="ECO:0000313" key="3">
    <source>
        <dbReference type="Proteomes" id="UP000281514"/>
    </source>
</evidence>
<dbReference type="EMBL" id="RBTX01000571">
    <property type="protein sequence ID" value="RMU27397.1"/>
    <property type="molecule type" value="Genomic_DNA"/>
</dbReference>